<dbReference type="Pfam" id="PF03706">
    <property type="entry name" value="LPG_synthase_TM"/>
    <property type="match status" value="1"/>
</dbReference>
<dbReference type="AlphaFoldDB" id="A0A381YA73"/>
<organism evidence="7">
    <name type="scientific">marine metagenome</name>
    <dbReference type="NCBI Taxonomy" id="408172"/>
    <lineage>
        <taxon>unclassified sequences</taxon>
        <taxon>metagenomes</taxon>
        <taxon>ecological metagenomes</taxon>
    </lineage>
</organism>
<feature type="transmembrane region" description="Helical" evidence="6">
    <location>
        <begin position="234"/>
        <end position="253"/>
    </location>
</feature>
<evidence type="ECO:0000256" key="2">
    <source>
        <dbReference type="ARBA" id="ARBA00022475"/>
    </source>
</evidence>
<evidence type="ECO:0000256" key="5">
    <source>
        <dbReference type="ARBA" id="ARBA00023136"/>
    </source>
</evidence>
<evidence type="ECO:0000256" key="6">
    <source>
        <dbReference type="SAM" id="Phobius"/>
    </source>
</evidence>
<dbReference type="NCBIfam" id="TIGR00374">
    <property type="entry name" value="flippase-like domain"/>
    <property type="match status" value="1"/>
</dbReference>
<dbReference type="PANTHER" id="PTHR39087:SF2">
    <property type="entry name" value="UPF0104 MEMBRANE PROTEIN MJ1595"/>
    <property type="match status" value="1"/>
</dbReference>
<protein>
    <recommendedName>
        <fullName evidence="8">Flippase-like domain-containing protein</fullName>
    </recommendedName>
</protein>
<sequence length="313" mass="35004">MKFNKKFLIILIGSIIVYSLFLILSDFSKLSEEILDFEIMYLPLILILVPLGWLALYFRWTFLIKNSGYILPHKKNFQIFLSGFPLSITPGKVGELLKCELLKENFNIPRKITAPIILVERLYNGVGIVIISSLGIWYFDFSGTVILIASCALIGIFIALRSKSLFSSLINKTSKIKYLSKFSDSFSDSYEVINHSIKPKIFIISSLLSAIYWILESVAVYFVFKSFGIDFLELYNVVLAYTSSIILGVASFVPGGIGVSEGTLISLLSIQGLSLSTAITLTLFIRIFTLWYAVFVGFIALKFAGAFSMKSAN</sequence>
<reference evidence="7" key="1">
    <citation type="submission" date="2018-05" db="EMBL/GenBank/DDBJ databases">
        <authorList>
            <person name="Lanie J.A."/>
            <person name="Ng W.-L."/>
            <person name="Kazmierczak K.M."/>
            <person name="Andrzejewski T.M."/>
            <person name="Davidsen T.M."/>
            <person name="Wayne K.J."/>
            <person name="Tettelin H."/>
            <person name="Glass J.I."/>
            <person name="Rusch D."/>
            <person name="Podicherti R."/>
            <person name="Tsui H.-C.T."/>
            <person name="Winkler M.E."/>
        </authorList>
    </citation>
    <scope>NUCLEOTIDE SEQUENCE</scope>
</reference>
<evidence type="ECO:0000256" key="1">
    <source>
        <dbReference type="ARBA" id="ARBA00004651"/>
    </source>
</evidence>
<accession>A0A381YA73</accession>
<proteinExistence type="predicted"/>
<dbReference type="EMBL" id="UINC01017758">
    <property type="protein sequence ID" value="SVA73989.1"/>
    <property type="molecule type" value="Genomic_DNA"/>
</dbReference>
<feature type="transmembrane region" description="Helical" evidence="6">
    <location>
        <begin position="145"/>
        <end position="162"/>
    </location>
</feature>
<gene>
    <name evidence="7" type="ORF">METZ01_LOCUS126843</name>
</gene>
<dbReference type="GO" id="GO:0005886">
    <property type="term" value="C:plasma membrane"/>
    <property type="evidence" value="ECO:0007669"/>
    <property type="project" value="UniProtKB-SubCell"/>
</dbReference>
<evidence type="ECO:0000256" key="3">
    <source>
        <dbReference type="ARBA" id="ARBA00022692"/>
    </source>
</evidence>
<keyword evidence="4 6" id="KW-1133">Transmembrane helix</keyword>
<keyword evidence="5 6" id="KW-0472">Membrane</keyword>
<name>A0A381YA73_9ZZZZ</name>
<keyword evidence="3 6" id="KW-0812">Transmembrane</keyword>
<keyword evidence="2" id="KW-1003">Cell membrane</keyword>
<comment type="subcellular location">
    <subcellularLocation>
        <location evidence="1">Cell membrane</location>
        <topology evidence="1">Multi-pass membrane protein</topology>
    </subcellularLocation>
</comment>
<feature type="transmembrane region" description="Helical" evidence="6">
    <location>
        <begin position="39"/>
        <end position="58"/>
    </location>
</feature>
<evidence type="ECO:0000313" key="7">
    <source>
        <dbReference type="EMBL" id="SVA73989.1"/>
    </source>
</evidence>
<dbReference type="InterPro" id="IPR022791">
    <property type="entry name" value="L-PG_synthase/AglD"/>
</dbReference>
<evidence type="ECO:0000256" key="4">
    <source>
        <dbReference type="ARBA" id="ARBA00022989"/>
    </source>
</evidence>
<evidence type="ECO:0008006" key="8">
    <source>
        <dbReference type="Google" id="ProtNLM"/>
    </source>
</evidence>
<feature type="transmembrane region" description="Helical" evidence="6">
    <location>
        <begin position="7"/>
        <end position="27"/>
    </location>
</feature>
<feature type="transmembrane region" description="Helical" evidence="6">
    <location>
        <begin position="201"/>
        <end position="222"/>
    </location>
</feature>
<dbReference type="PANTHER" id="PTHR39087">
    <property type="entry name" value="UPF0104 MEMBRANE PROTEIN MJ1595"/>
    <property type="match status" value="1"/>
</dbReference>